<evidence type="ECO:0000313" key="2">
    <source>
        <dbReference type="Proteomes" id="UP000596063"/>
    </source>
</evidence>
<dbReference type="Proteomes" id="UP000596063">
    <property type="component" value="Chromosome"/>
</dbReference>
<organism evidence="1 2">
    <name type="scientific">Spongiibacter nanhainus</name>
    <dbReference type="NCBI Taxonomy" id="2794344"/>
    <lineage>
        <taxon>Bacteria</taxon>
        <taxon>Pseudomonadati</taxon>
        <taxon>Pseudomonadota</taxon>
        <taxon>Gammaproteobacteria</taxon>
        <taxon>Cellvibrionales</taxon>
        <taxon>Spongiibacteraceae</taxon>
        <taxon>Spongiibacter</taxon>
    </lineage>
</organism>
<accession>A0A7T4QZH5</accession>
<dbReference type="EMBL" id="CP066167">
    <property type="protein sequence ID" value="QQD17595.1"/>
    <property type="molecule type" value="Genomic_DNA"/>
</dbReference>
<protein>
    <submittedName>
        <fullName evidence="1">Uncharacterized protein</fullName>
    </submittedName>
</protein>
<evidence type="ECO:0000313" key="1">
    <source>
        <dbReference type="EMBL" id="QQD17595.1"/>
    </source>
</evidence>
<sequence length="158" mass="18649">MAIRFLCQQHRDQLANYKDTGSECWQQWMTAGRRAYAERNWQEALRFLGSSFELSELVLDGQSTPALDDLDRYMLSGHFLSECFVRCGDRALQRHCLLAVHYRLLQALRRPGGKLLPLKHNVEISLHMLERAYRADNRLDELAHCQRESRRLVARYYH</sequence>
<name>A0A7T4QZH5_9GAMM</name>
<proteinExistence type="predicted"/>
<gene>
    <name evidence="1" type="ORF">I6N98_14740</name>
</gene>
<dbReference type="AlphaFoldDB" id="A0A7T4QZH5"/>
<dbReference type="RefSeq" id="WP_198569094.1">
    <property type="nucleotide sequence ID" value="NZ_CP066167.1"/>
</dbReference>
<dbReference type="KEGG" id="snan:I6N98_14740"/>
<keyword evidence="2" id="KW-1185">Reference proteome</keyword>
<reference evidence="1 2" key="1">
    <citation type="submission" date="2020-12" db="EMBL/GenBank/DDBJ databases">
        <authorList>
            <person name="Shan Y."/>
        </authorList>
    </citation>
    <scope>NUCLEOTIDE SEQUENCE [LARGE SCALE GENOMIC DNA]</scope>
    <source>
        <strain evidence="2">csc3.9</strain>
    </source>
</reference>